<gene>
    <name evidence="2" type="ORF">F0L68_10695</name>
</gene>
<dbReference type="Gene3D" id="1.10.1220.10">
    <property type="entry name" value="Met repressor-like"/>
    <property type="match status" value="1"/>
</dbReference>
<evidence type="ECO:0000313" key="3">
    <source>
        <dbReference type="Proteomes" id="UP000323454"/>
    </source>
</evidence>
<reference evidence="2 3" key="1">
    <citation type="submission" date="2019-09" db="EMBL/GenBank/DDBJ databases">
        <title>Goodfellowia gen. nov., a new genus of the Pseudonocardineae related to Actinoalloteichus, containing Goodfellowia coeruleoviolacea gen. nov., comb. nov. gen. nov., comb. nov.</title>
        <authorList>
            <person name="Labeda D."/>
        </authorList>
    </citation>
    <scope>NUCLEOTIDE SEQUENCE [LARGE SCALE GENOMIC DNA]</scope>
    <source>
        <strain evidence="2 3">AN110305</strain>
    </source>
</reference>
<dbReference type="SUPFAM" id="SSF47598">
    <property type="entry name" value="Ribbon-helix-helix"/>
    <property type="match status" value="1"/>
</dbReference>
<reference evidence="2 3" key="2">
    <citation type="submission" date="2019-09" db="EMBL/GenBank/DDBJ databases">
        <authorList>
            <person name="Jin C."/>
        </authorList>
    </citation>
    <scope>NUCLEOTIDE SEQUENCE [LARGE SCALE GENOMIC DNA]</scope>
    <source>
        <strain evidence="2 3">AN110305</strain>
    </source>
</reference>
<organism evidence="2 3">
    <name type="scientific">Solihabitans fulvus</name>
    <dbReference type="NCBI Taxonomy" id="1892852"/>
    <lineage>
        <taxon>Bacteria</taxon>
        <taxon>Bacillati</taxon>
        <taxon>Actinomycetota</taxon>
        <taxon>Actinomycetes</taxon>
        <taxon>Pseudonocardiales</taxon>
        <taxon>Pseudonocardiaceae</taxon>
        <taxon>Solihabitans</taxon>
    </lineage>
</organism>
<dbReference type="Proteomes" id="UP000323454">
    <property type="component" value="Unassembled WGS sequence"/>
</dbReference>
<sequence length="81" mass="9019">MATLTIRGLDDEVREQLRVRAAEHGRSMEAEVRAILVDTLSHPVPARGLGSRIHARFAAVDEGEFELPTRDEPPRVVDFDA</sequence>
<dbReference type="InterPro" id="IPR013321">
    <property type="entry name" value="Arc_rbn_hlx_hlx"/>
</dbReference>
<dbReference type="InterPro" id="IPR010985">
    <property type="entry name" value="Ribbon_hlx_hlx"/>
</dbReference>
<keyword evidence="2" id="KW-0238">DNA-binding</keyword>
<keyword evidence="3" id="KW-1185">Reference proteome</keyword>
<proteinExistence type="predicted"/>
<dbReference type="AlphaFoldDB" id="A0A5B2XK21"/>
<dbReference type="InterPro" id="IPR053853">
    <property type="entry name" value="FitA-like_RHH"/>
</dbReference>
<evidence type="ECO:0000259" key="1">
    <source>
        <dbReference type="Pfam" id="PF22513"/>
    </source>
</evidence>
<comment type="caution">
    <text evidence="2">The sequence shown here is derived from an EMBL/GenBank/DDBJ whole genome shotgun (WGS) entry which is preliminary data.</text>
</comment>
<dbReference type="OrthoDB" id="2389872at2"/>
<dbReference type="GO" id="GO:0003677">
    <property type="term" value="F:DNA binding"/>
    <property type="evidence" value="ECO:0007669"/>
    <property type="project" value="UniProtKB-KW"/>
</dbReference>
<dbReference type="RefSeq" id="WP_149849347.1">
    <property type="nucleotide sequence ID" value="NZ_VUOB01000018.1"/>
</dbReference>
<protein>
    <submittedName>
        <fullName evidence="2">Arc family DNA-binding protein</fullName>
    </submittedName>
</protein>
<dbReference type="EMBL" id="VUOB01000018">
    <property type="protein sequence ID" value="KAA2263271.1"/>
    <property type="molecule type" value="Genomic_DNA"/>
</dbReference>
<dbReference type="GO" id="GO:0006355">
    <property type="term" value="P:regulation of DNA-templated transcription"/>
    <property type="evidence" value="ECO:0007669"/>
    <property type="project" value="InterPro"/>
</dbReference>
<accession>A0A5B2XK21</accession>
<feature type="domain" description="Antitoxin FitA-like ribbon-helix-helix" evidence="1">
    <location>
        <begin position="2"/>
        <end position="38"/>
    </location>
</feature>
<name>A0A5B2XK21_9PSEU</name>
<evidence type="ECO:0000313" key="2">
    <source>
        <dbReference type="EMBL" id="KAA2263271.1"/>
    </source>
</evidence>
<dbReference type="Pfam" id="PF22513">
    <property type="entry name" value="FitA-like_RHH"/>
    <property type="match status" value="1"/>
</dbReference>